<dbReference type="InterPro" id="IPR015500">
    <property type="entry name" value="Peptidase_S8_subtilisin-rel"/>
</dbReference>
<dbReference type="PANTHER" id="PTHR43806:SF11">
    <property type="entry name" value="CEREVISIN-RELATED"/>
    <property type="match status" value="1"/>
</dbReference>
<dbReference type="InterPro" id="IPR023828">
    <property type="entry name" value="Peptidase_S8_Ser-AS"/>
</dbReference>
<gene>
    <name evidence="9" type="ORF">D7V94_10145</name>
</gene>
<evidence type="ECO:0000259" key="7">
    <source>
        <dbReference type="Pfam" id="PF00082"/>
    </source>
</evidence>
<dbReference type="RefSeq" id="WP_120469381.1">
    <property type="nucleotide sequence ID" value="NZ_RAYQ01000010.1"/>
</dbReference>
<dbReference type="Gene3D" id="3.40.50.200">
    <property type="entry name" value="Peptidase S8/S53 domain"/>
    <property type="match status" value="1"/>
</dbReference>
<dbReference type="InterPro" id="IPR050131">
    <property type="entry name" value="Peptidase_S8_subtilisin-like"/>
</dbReference>
<feature type="domain" description="Peptidase S8/S53" evidence="7">
    <location>
        <begin position="464"/>
        <end position="579"/>
    </location>
</feature>
<evidence type="ECO:0000313" key="10">
    <source>
        <dbReference type="Proteomes" id="UP000280696"/>
    </source>
</evidence>
<dbReference type="PIRSF" id="PIRSF037894">
    <property type="entry name" value="Subtilisin_rel_CspABC"/>
    <property type="match status" value="1"/>
</dbReference>
<feature type="active site" description="Charge relay system" evidence="5 6">
    <location>
        <position position="214"/>
    </location>
</feature>
<dbReference type="Pfam" id="PF18425">
    <property type="entry name" value="CspB_prodomain"/>
    <property type="match status" value="1"/>
</dbReference>
<dbReference type="PROSITE" id="PS00138">
    <property type="entry name" value="SUBTILASE_SER"/>
    <property type="match status" value="1"/>
</dbReference>
<dbReference type="InterPro" id="IPR041365">
    <property type="entry name" value="CspB_prodomain"/>
</dbReference>
<dbReference type="InterPro" id="IPR034045">
    <property type="entry name" value="Pep_S8_CspA-like"/>
</dbReference>
<keyword evidence="3 6" id="KW-0378">Hydrolase</keyword>
<keyword evidence="4 6" id="KW-0720">Serine protease</keyword>
<comment type="similarity">
    <text evidence="1 6">Belongs to the peptidase S8 family.</text>
</comment>
<comment type="caution">
    <text evidence="9">The sequence shown here is derived from an EMBL/GenBank/DDBJ whole genome shotgun (WGS) entry which is preliminary data.</text>
</comment>
<dbReference type="InterPro" id="IPR017310">
    <property type="entry name" value="Pept_S8A_subtilisin_clostridia"/>
</dbReference>
<dbReference type="PANTHER" id="PTHR43806">
    <property type="entry name" value="PEPTIDASE S8"/>
    <property type="match status" value="1"/>
</dbReference>
<dbReference type="PRINTS" id="PR00723">
    <property type="entry name" value="SUBTILISIN"/>
</dbReference>
<dbReference type="Gene3D" id="3.30.70.2980">
    <property type="match status" value="1"/>
</dbReference>
<reference evidence="9 10" key="1">
    <citation type="submission" date="2018-09" db="EMBL/GenBank/DDBJ databases">
        <title>Murine metabolic-syndrome-specific gut microbial biobank.</title>
        <authorList>
            <person name="Liu C."/>
        </authorList>
    </citation>
    <scope>NUCLEOTIDE SEQUENCE [LARGE SCALE GENOMIC DNA]</scope>
    <source>
        <strain evidence="9 10">0.1xD8-82</strain>
    </source>
</reference>
<protein>
    <submittedName>
        <fullName evidence="9">Peptidase S8</fullName>
    </submittedName>
</protein>
<feature type="domain" description="Peptidase S8/S53" evidence="7">
    <location>
        <begin position="118"/>
        <end position="321"/>
    </location>
</feature>
<feature type="domain" description="Csp protease B prodomain" evidence="8">
    <location>
        <begin position="4"/>
        <end position="91"/>
    </location>
</feature>
<evidence type="ECO:0000313" key="9">
    <source>
        <dbReference type="EMBL" id="RKI91266.1"/>
    </source>
</evidence>
<proteinExistence type="inferred from homology"/>
<dbReference type="Pfam" id="PF00082">
    <property type="entry name" value="Peptidase_S8"/>
    <property type="match status" value="2"/>
</dbReference>
<dbReference type="OrthoDB" id="9762689at2"/>
<keyword evidence="2 6" id="KW-0645">Protease</keyword>
<evidence type="ECO:0000256" key="4">
    <source>
        <dbReference type="ARBA" id="ARBA00022825"/>
    </source>
</evidence>
<dbReference type="PROSITE" id="PS51892">
    <property type="entry name" value="SUBTILASE"/>
    <property type="match status" value="1"/>
</dbReference>
<evidence type="ECO:0000256" key="6">
    <source>
        <dbReference type="PROSITE-ProRule" id="PRU01240"/>
    </source>
</evidence>
<dbReference type="Proteomes" id="UP000280696">
    <property type="component" value="Unassembled WGS sequence"/>
</dbReference>
<name>A0A3A9AVJ4_9FIRM</name>
<feature type="active site" description="Charge relay system" evidence="5 6">
    <location>
        <position position="127"/>
    </location>
</feature>
<dbReference type="AlphaFoldDB" id="A0A3A9AVJ4"/>
<evidence type="ECO:0000256" key="5">
    <source>
        <dbReference type="PIRSR" id="PIRSR615500-1"/>
    </source>
</evidence>
<dbReference type="EMBL" id="RAYQ01000010">
    <property type="protein sequence ID" value="RKI91266.1"/>
    <property type="molecule type" value="Genomic_DNA"/>
</dbReference>
<organism evidence="9 10">
    <name type="scientific">Parablautia intestinalis</name>
    <dbReference type="NCBI Taxonomy" id="2320100"/>
    <lineage>
        <taxon>Bacteria</taxon>
        <taxon>Bacillati</taxon>
        <taxon>Bacillota</taxon>
        <taxon>Clostridia</taxon>
        <taxon>Lachnospirales</taxon>
        <taxon>Lachnospiraceae</taxon>
        <taxon>Parablautia</taxon>
    </lineage>
</organism>
<evidence type="ECO:0000256" key="1">
    <source>
        <dbReference type="ARBA" id="ARBA00011073"/>
    </source>
</evidence>
<feature type="active site" description="Charge relay system" evidence="5 6">
    <location>
        <position position="540"/>
    </location>
</feature>
<dbReference type="CDD" id="cd07478">
    <property type="entry name" value="Peptidases_S8_CspA-like"/>
    <property type="match status" value="1"/>
</dbReference>
<dbReference type="GO" id="GO:0006508">
    <property type="term" value="P:proteolysis"/>
    <property type="evidence" value="ECO:0007669"/>
    <property type="project" value="UniProtKB-KW"/>
</dbReference>
<evidence type="ECO:0000259" key="8">
    <source>
        <dbReference type="Pfam" id="PF18425"/>
    </source>
</evidence>
<dbReference type="GO" id="GO:0004252">
    <property type="term" value="F:serine-type endopeptidase activity"/>
    <property type="evidence" value="ECO:0007669"/>
    <property type="project" value="UniProtKB-UniRule"/>
</dbReference>
<evidence type="ECO:0000256" key="2">
    <source>
        <dbReference type="ARBA" id="ARBA00022670"/>
    </source>
</evidence>
<dbReference type="InterPro" id="IPR000209">
    <property type="entry name" value="Peptidase_S8/S53_dom"/>
</dbReference>
<sequence length="602" mass="65533">MENQKLEALLGLALSVEETQRQKSGQLGVGFLEETRKWELIVKYNGDIERLQSNVIGVEKLIAGYAIVTIPEELIDTFTQLDEVEYVEKPKRLYFSTLQGKGVSCIFPVTNRYPYLSGKGTLVAVIDSGIDYTSPEFMTREGSTRIRFLWDQTLVPEQVNALLPQREEFSAWDKMAAPPAGFLTGVEFSGERINAALKSGVPELVVPSRDTSGHGTAVAAIGAAGGMLLEGQYQGVASESQLLVVKMGTPAPDSFPKTTELMRALTYVVQKAVELGMPVAVNLSFGNTYGSHDGTSLVERFLNNVSEIGRTVICVGSGNEGAAAGHVSGSFGMLSGLGDEREIELSVAAYQRTFSIQVWKEYVDSFRLRLRSPKGAEIVVDMNRPGGQSYVLENTEILTYVGEPSPYSVNQEIYFEFLPRFSYVDSGIWTIVMQPIQTVTGNYDLYLPSSVVLNEGTRFFTPTPVKTLTIPSTASKVITVGAYNAVFEAYADFSGRGYPMQNIPAERMIPGTVKPDLAAPGVDIETIGPGGTFVRVSGTSFATPFVTGSAALLMEWGIIKENDPFLYGEKVKAYLRRGAKPIRGETEYPNARVGAYGNIVSS</sequence>
<dbReference type="InterPro" id="IPR036852">
    <property type="entry name" value="Peptidase_S8/S53_dom_sf"/>
</dbReference>
<keyword evidence="10" id="KW-1185">Reference proteome</keyword>
<dbReference type="Gene3D" id="2.60.120.1290">
    <property type="match status" value="1"/>
</dbReference>
<dbReference type="SUPFAM" id="SSF52743">
    <property type="entry name" value="Subtilisin-like"/>
    <property type="match status" value="1"/>
</dbReference>
<evidence type="ECO:0000256" key="3">
    <source>
        <dbReference type="ARBA" id="ARBA00022801"/>
    </source>
</evidence>
<accession>A0A3A9AVJ4</accession>